<gene>
    <name evidence="6" type="ORF">VP269_00021</name>
    <name evidence="4" type="ORF">VP364_00021</name>
    <name evidence="3" type="ORF">VP37_00021</name>
    <name evidence="2" type="ORF">VP41_00021</name>
    <name evidence="5" type="ORF">VP56_00022</name>
</gene>
<evidence type="ECO:0008006" key="7">
    <source>
        <dbReference type="Google" id="ProtNLM"/>
    </source>
</evidence>
<evidence type="ECO:0000313" key="4">
    <source>
        <dbReference type="EMBL" id="QOS20510.1"/>
    </source>
</evidence>
<evidence type="ECO:0000313" key="6">
    <source>
        <dbReference type="EMBL" id="QOS28049.1"/>
    </source>
</evidence>
<dbReference type="EMBL" id="MT898139">
    <property type="protein sequence ID" value="QOS19670.1"/>
    <property type="molecule type" value="Genomic_DNA"/>
</dbReference>
<evidence type="ECO:0000256" key="1">
    <source>
        <dbReference type="SAM" id="Coils"/>
    </source>
</evidence>
<evidence type="ECO:0000313" key="2">
    <source>
        <dbReference type="EMBL" id="QOS17421.1"/>
    </source>
</evidence>
<feature type="coiled-coil region" evidence="1">
    <location>
        <begin position="48"/>
        <end position="91"/>
    </location>
</feature>
<dbReference type="RefSeq" id="WP_102600825.1">
    <property type="nucleotide sequence ID" value="NZ_CP068641.1"/>
</dbReference>
<name>A0A7M1W5K8_VIBPH</name>
<proteinExistence type="predicted"/>
<dbReference type="EMBL" id="MT898162">
    <property type="protein sequence ID" value="QOS20510.1"/>
    <property type="molecule type" value="Genomic_DNA"/>
</dbReference>
<keyword evidence="1" id="KW-0175">Coiled coil</keyword>
<organism evidence="5">
    <name type="scientific">Vibrio parahaemolyticus</name>
    <dbReference type="NCBI Taxonomy" id="670"/>
    <lineage>
        <taxon>Bacteria</taxon>
        <taxon>Pseudomonadati</taxon>
        <taxon>Pseudomonadota</taxon>
        <taxon>Gammaproteobacteria</taxon>
        <taxon>Vibrionales</taxon>
        <taxon>Vibrionaceae</taxon>
        <taxon>Vibrio</taxon>
    </lineage>
</organism>
<reference evidence="5" key="1">
    <citation type="submission" date="2020-08" db="EMBL/GenBank/DDBJ databases">
        <title>Genetic structure, function and evolution of capsule biosynthesis loci in Vibrio parahaemolyticus.</title>
        <authorList>
            <person name="Li L."/>
            <person name="Bian S."/>
        </authorList>
    </citation>
    <scope>NUCLEOTIDE SEQUENCE</scope>
    <source>
        <strain evidence="6">VP269</strain>
        <strain evidence="4">VP364</strain>
        <strain evidence="3">VP37</strain>
        <strain evidence="2">VP41</strain>
        <strain evidence="5">VP56</strain>
    </source>
</reference>
<protein>
    <recommendedName>
        <fullName evidence="7">Type 4a pilus biogenesis protein PilO</fullName>
    </recommendedName>
</protein>
<dbReference type="AlphaFoldDB" id="A0A7M1W5K8"/>
<evidence type="ECO:0000313" key="3">
    <source>
        <dbReference type="EMBL" id="QOS19670.1"/>
    </source>
</evidence>
<dbReference type="EMBL" id="MT898078">
    <property type="protein sequence ID" value="QOS17421.1"/>
    <property type="molecule type" value="Genomic_DNA"/>
</dbReference>
<dbReference type="EMBL" id="MT898211">
    <property type="protein sequence ID" value="QOS22313.1"/>
    <property type="molecule type" value="Genomic_DNA"/>
</dbReference>
<dbReference type="EMBL" id="MT898364">
    <property type="protein sequence ID" value="QOS28049.1"/>
    <property type="molecule type" value="Genomic_DNA"/>
</dbReference>
<evidence type="ECO:0000313" key="5">
    <source>
        <dbReference type="EMBL" id="QOS22313.1"/>
    </source>
</evidence>
<accession>A0A7M1W5K8</accession>
<sequence length="175" mass="19446">MDKQKIGLVTIAILVALKFIAVPWFDWVSVTSESVAQKSATYSRFGDLDTQKELAAEQIEELNLTKEKILASELNAERAELTTELFALVNQIGQQVGVEVNGLVLGEFQNNRVSYVPLRFRASGSAEKMTLFINAIENSEPKLVTAEAVLTKERVEGRLTMNVTLYATLKGEEHE</sequence>